<organism evidence="4 5">
    <name type="scientific">Hyphomicrobium facile</name>
    <dbReference type="NCBI Taxonomy" id="51670"/>
    <lineage>
        <taxon>Bacteria</taxon>
        <taxon>Pseudomonadati</taxon>
        <taxon>Pseudomonadota</taxon>
        <taxon>Alphaproteobacteria</taxon>
        <taxon>Hyphomicrobiales</taxon>
        <taxon>Hyphomicrobiaceae</taxon>
        <taxon>Hyphomicrobium</taxon>
    </lineage>
</organism>
<accession>A0A1I7NCP7</accession>
<comment type="similarity">
    <text evidence="2">Belongs to the NAD(P)-dependent epimerase/dehydratase family. Dihydroflavonol-4-reductase subfamily.</text>
</comment>
<dbReference type="InterPro" id="IPR036291">
    <property type="entry name" value="NAD(P)-bd_dom_sf"/>
</dbReference>
<dbReference type="RefSeq" id="WP_092866857.1">
    <property type="nucleotide sequence ID" value="NZ_FPCH01000002.1"/>
</dbReference>
<evidence type="ECO:0000256" key="1">
    <source>
        <dbReference type="ARBA" id="ARBA00023002"/>
    </source>
</evidence>
<dbReference type="FunFam" id="3.40.50.720:FF:000336">
    <property type="entry name" value="Aldehyde reductase"/>
    <property type="match status" value="1"/>
</dbReference>
<gene>
    <name evidence="4" type="ORF">SAMN04488557_1598</name>
</gene>
<reference evidence="5" key="1">
    <citation type="submission" date="2016-10" db="EMBL/GenBank/DDBJ databases">
        <authorList>
            <person name="Varghese N."/>
            <person name="Submissions S."/>
        </authorList>
    </citation>
    <scope>NUCLEOTIDE SEQUENCE [LARGE SCALE GENOMIC DNA]</scope>
    <source>
        <strain evidence="5">DSM 1565</strain>
    </source>
</reference>
<dbReference type="PANTHER" id="PTHR10366:SF564">
    <property type="entry name" value="STEROL-4-ALPHA-CARBOXYLATE 3-DEHYDROGENASE, DECARBOXYLATING"/>
    <property type="match status" value="1"/>
</dbReference>
<dbReference type="OrthoDB" id="9778052at2"/>
<dbReference type="STRING" id="51670.SAMN04488557_1598"/>
<name>A0A1I7NCP7_9HYPH</name>
<dbReference type="EMBL" id="FPCH01000002">
    <property type="protein sequence ID" value="SFV32432.1"/>
    <property type="molecule type" value="Genomic_DNA"/>
</dbReference>
<evidence type="ECO:0000313" key="4">
    <source>
        <dbReference type="EMBL" id="SFV32432.1"/>
    </source>
</evidence>
<sequence length="342" mass="36668">MAANPPVVVTGASGLIAKYTIAEFLRRGFAVRGTLRSMDKADEVRRALAKLGCDPEKVSFIVADLSGDGGWDEAVAGSEIVVHTASPFPIAQPNDPEEVIRPAVDGTLRVLRAATRGAVGRVVLTSSTVAIFYPSDVPKGHVYSEADVTDETRRDLTPYIKSKTIAEKAAWDFIESEPGAPALVVINPSFVQGPALDGDLSTSHELYRVMARGVYPAVPRISFPVADVRDVAAAHVKGALTPEAEGNRYLIGEGQMSLYGLGRIVARELPDLASKVPKFELPDFAVRALATVDKRMRTVLPELGEQKAYSNENAKKGLGLDLRPADEAATAAIRSLRELKLI</sequence>
<evidence type="ECO:0000259" key="3">
    <source>
        <dbReference type="Pfam" id="PF01370"/>
    </source>
</evidence>
<evidence type="ECO:0000313" key="5">
    <source>
        <dbReference type="Proteomes" id="UP000199423"/>
    </source>
</evidence>
<dbReference type="AlphaFoldDB" id="A0A1I7NCP7"/>
<dbReference type="Proteomes" id="UP000199423">
    <property type="component" value="Unassembled WGS sequence"/>
</dbReference>
<keyword evidence="1" id="KW-0560">Oxidoreductase</keyword>
<proteinExistence type="inferred from homology"/>
<dbReference type="InterPro" id="IPR001509">
    <property type="entry name" value="Epimerase_deHydtase"/>
</dbReference>
<dbReference type="SUPFAM" id="SSF51735">
    <property type="entry name" value="NAD(P)-binding Rossmann-fold domains"/>
    <property type="match status" value="1"/>
</dbReference>
<evidence type="ECO:0000256" key="2">
    <source>
        <dbReference type="ARBA" id="ARBA00023445"/>
    </source>
</evidence>
<dbReference type="PANTHER" id="PTHR10366">
    <property type="entry name" value="NAD DEPENDENT EPIMERASE/DEHYDRATASE"/>
    <property type="match status" value="1"/>
</dbReference>
<dbReference type="Gene3D" id="3.40.50.720">
    <property type="entry name" value="NAD(P)-binding Rossmann-like Domain"/>
    <property type="match status" value="1"/>
</dbReference>
<protein>
    <submittedName>
        <fullName evidence="4">Nucleoside-diphosphate-sugar epimerase</fullName>
    </submittedName>
</protein>
<dbReference type="Pfam" id="PF01370">
    <property type="entry name" value="Epimerase"/>
    <property type="match status" value="1"/>
</dbReference>
<keyword evidence="5" id="KW-1185">Reference proteome</keyword>
<feature type="domain" description="NAD-dependent epimerase/dehydratase" evidence="3">
    <location>
        <begin position="7"/>
        <end position="252"/>
    </location>
</feature>
<dbReference type="InterPro" id="IPR050425">
    <property type="entry name" value="NAD(P)_dehydrat-like"/>
</dbReference>
<dbReference type="GO" id="GO:0016616">
    <property type="term" value="F:oxidoreductase activity, acting on the CH-OH group of donors, NAD or NADP as acceptor"/>
    <property type="evidence" value="ECO:0007669"/>
    <property type="project" value="TreeGrafter"/>
</dbReference>